<keyword evidence="5" id="KW-1185">Reference proteome</keyword>
<organism evidence="4 5">
    <name type="scientific">Nonomuraea glycinis</name>
    <dbReference type="NCBI Taxonomy" id="2047744"/>
    <lineage>
        <taxon>Bacteria</taxon>
        <taxon>Bacillati</taxon>
        <taxon>Actinomycetota</taxon>
        <taxon>Actinomycetes</taxon>
        <taxon>Streptosporangiales</taxon>
        <taxon>Streptosporangiaceae</taxon>
        <taxon>Nonomuraea</taxon>
    </lineage>
</organism>
<evidence type="ECO:0008006" key="6">
    <source>
        <dbReference type="Google" id="ProtNLM"/>
    </source>
</evidence>
<feature type="domain" description="Alkaline phosphatase-like protein PglZ N-terminal" evidence="2">
    <location>
        <begin position="17"/>
        <end position="101"/>
    </location>
</feature>
<dbReference type="Pfam" id="PF25863">
    <property type="entry name" value="PglZ_C"/>
    <property type="match status" value="1"/>
</dbReference>
<dbReference type="InterPro" id="IPR058881">
    <property type="entry name" value="PglZ_2nd"/>
</dbReference>
<evidence type="ECO:0000259" key="3">
    <source>
        <dbReference type="Pfam" id="PF25863"/>
    </source>
</evidence>
<protein>
    <recommendedName>
        <fullName evidence="6">BREX-2 system phosphatase PglZ</fullName>
    </recommendedName>
</protein>
<dbReference type="NCBIfam" id="NF033446">
    <property type="entry name" value="BREX_PglZ_2"/>
    <property type="match status" value="1"/>
</dbReference>
<evidence type="ECO:0000313" key="5">
    <source>
        <dbReference type="Proteomes" id="UP000660745"/>
    </source>
</evidence>
<sequence length="885" mass="93919">MTGLRPPLAAATLPVVRAIVGKVQRADREQRVVGIHARPEWAGEPSFPLGDTVVHVRPCPSALAVWEAVKQHRDGYLVVLTDVDDGDLGIGLRAHLANGRLFALRPWEMIKQSFEARTLDPLLLNEGWAASALARWEPTEGWPPVPGGALTRDHALGHLASVVFGDDIGGAPYLLPEHPDTLSLLRWTLDPVALGRLAALPADVREGLTRWLGDVTGPAGVWTLRAVAAGHGGDAVPLALVAGLLWQDGVQSVATEARGLVRARLGGADLPAEQAQTWARAAVALIGRLDYPGSLLDRAESLLLEFNATTLIAKSALLPGAYDVRLRNFAKAVRQALSAPDAATLRQAEDAHVHLVSHELAALPPLISRTATARMALRLVRWLATSDEPAPTLADALHDQVRTGAYVEWAFADVWTGDPDDKVAKAYRTLLDAVAERRSGRDRVLAQHLATAVAADSDPGSLVPIESALATLVRPLGRSLLVVLDGMSAGVLAELADELVRSRWTELVDSALGHRRVLLPVLPTVTEVCRTSLLTGTLRTGGQHDEKTAFSAVTGDPQACLFHKNDLRTPGGHSLDPEVKAAIDGSAKVIGVVLNAVDDSLDKMDPGGTTWTLAQVQHLQALAEAARIAGRTLILTSDHGHVVERGSIPLTGTNATSARWRPATGQVSEGEIAVQGKRVLLGGGSVVLPWREDLRYGSKRAGYHGGASAAEVAVPFAVFSPSPVKDLAGWKPAPAQEPAWWNTTVTHRREFAAAPRARKAPEGQGALIALDEVASPQQSALERFLDELLGSELYAAQRVRAGRAAPDVTRVRGVLAALLEGGGRLHESTLSAVAEVPAARLRSVLAAVRRVLSVDGYDPISYDPDGVTVVISVDVLAEQFGVAAP</sequence>
<evidence type="ECO:0000259" key="2">
    <source>
        <dbReference type="Pfam" id="PF25862"/>
    </source>
</evidence>
<name>A0A918ABJ4_9ACTN</name>
<evidence type="ECO:0000313" key="4">
    <source>
        <dbReference type="EMBL" id="GGP13230.1"/>
    </source>
</evidence>
<dbReference type="Proteomes" id="UP000660745">
    <property type="component" value="Unassembled WGS sequence"/>
</dbReference>
<dbReference type="InterPro" id="IPR058882">
    <property type="entry name" value="PglZ_C"/>
</dbReference>
<comment type="caution">
    <text evidence="4">The sequence shown here is derived from an EMBL/GenBank/DDBJ whole genome shotgun (WGS) entry which is preliminary data.</text>
</comment>
<dbReference type="InterPro" id="IPR047992">
    <property type="entry name" value="BREX_PglZ"/>
</dbReference>
<dbReference type="Pfam" id="PF25862">
    <property type="entry name" value="PglZ_1st"/>
    <property type="match status" value="1"/>
</dbReference>
<feature type="domain" description="Alkaline phosphatase-like protein PglZ second" evidence="1">
    <location>
        <begin position="180"/>
        <end position="316"/>
    </location>
</feature>
<dbReference type="SUPFAM" id="SSF53649">
    <property type="entry name" value="Alkaline phosphatase-like"/>
    <property type="match status" value="1"/>
</dbReference>
<dbReference type="InterPro" id="IPR017850">
    <property type="entry name" value="Alkaline_phosphatase_core_sf"/>
</dbReference>
<proteinExistence type="predicted"/>
<reference evidence="4" key="1">
    <citation type="journal article" date="2014" name="Int. J. Syst. Evol. Microbiol.">
        <title>Complete genome sequence of Corynebacterium casei LMG S-19264T (=DSM 44701T), isolated from a smear-ripened cheese.</title>
        <authorList>
            <consortium name="US DOE Joint Genome Institute (JGI-PGF)"/>
            <person name="Walter F."/>
            <person name="Albersmeier A."/>
            <person name="Kalinowski J."/>
            <person name="Ruckert C."/>
        </authorList>
    </citation>
    <scope>NUCLEOTIDE SEQUENCE</scope>
    <source>
        <strain evidence="4">CGMCC 4.7430</strain>
    </source>
</reference>
<feature type="domain" description="Alkaline phosphatase-like protein PglZ C-terminal" evidence="3">
    <location>
        <begin position="782"/>
        <end position="881"/>
    </location>
</feature>
<reference evidence="4" key="2">
    <citation type="submission" date="2020-09" db="EMBL/GenBank/DDBJ databases">
        <authorList>
            <person name="Sun Q."/>
            <person name="Zhou Y."/>
        </authorList>
    </citation>
    <scope>NUCLEOTIDE SEQUENCE</scope>
    <source>
        <strain evidence="4">CGMCC 4.7430</strain>
    </source>
</reference>
<dbReference type="AlphaFoldDB" id="A0A918ABJ4"/>
<dbReference type="Pfam" id="PF25861">
    <property type="entry name" value="PglZ_2nd"/>
    <property type="match status" value="1"/>
</dbReference>
<evidence type="ECO:0000259" key="1">
    <source>
        <dbReference type="Pfam" id="PF25861"/>
    </source>
</evidence>
<dbReference type="InterPro" id="IPR058880">
    <property type="entry name" value="PglZ_N"/>
</dbReference>
<accession>A0A918ABJ4</accession>
<gene>
    <name evidence="4" type="ORF">GCM10012278_64180</name>
</gene>
<dbReference type="EMBL" id="BMNK01000013">
    <property type="protein sequence ID" value="GGP13230.1"/>
    <property type="molecule type" value="Genomic_DNA"/>
</dbReference>
<dbReference type="Pfam" id="PF08665">
    <property type="entry name" value="PglZ"/>
    <property type="match status" value="1"/>
</dbReference>